<proteinExistence type="predicted"/>
<sequence length="638" mass="73655">MLTKIERFGQWRGKKSDDEQSIIKSALLIGDYVHSVKYLDTIKSDLSDNLSNQYIAFNKYEERSYGVLLHCKLQIEEALDQIPVTGITERILLNDLKIILEEIYDNPRSNPSQKGNDLIIKTKKLLMLNSEHLADKKLAKFLCFDLYVLLNIVNLSLSQLTWWQEMAVKAVMDLNKMKDEVTILLRMTEEKVRQLDKILEESLQPIQSIGERKSSSDLEYADQTKQKLTPLLQMVEVESPKDHSSIPEKITVQDYFNDEFLDIIKSSNSGDKEIIMLEERMNKVIESINRLLLKRNKKEEIRVKIEKIQSLFNAFKENDKKIRGRQYCSDLLNSNYESFKLLMDNCNGSEKLQLITKIEQLNSPNLSKQMLYSISRATAIITQVYRVFTPQKLQDTVITKIPTLDSECKVRIKDLARACISTLNQEYSVTDREIAILNHQLSNENLEVEQLIAQESTANLVLLVKANTAARDALRQYRGVAEFLNDTVWHINVIKESTRVLDQFIHIHDGFLVRLSNLFAQISILFKSDTAAMIDRAREMKEHLAGFNGDYKNELAKELNRIMHHPDINQELKTRLQQKIGIKLTSETRIIPFTSPSKAEVEYLTRSLEELFNMKSESGLPERNEPLSEVSLSPSQSY</sequence>
<feature type="region of interest" description="Disordered" evidence="1">
    <location>
        <begin position="616"/>
        <end position="638"/>
    </location>
</feature>
<keyword evidence="3" id="KW-1185">Reference proteome</keyword>
<gene>
    <name evidence="2" type="ORF">TUM19329_11830</name>
</gene>
<dbReference type="AlphaFoldDB" id="A0A6F8T473"/>
<evidence type="ECO:0000313" key="2">
    <source>
        <dbReference type="EMBL" id="BCA94822.1"/>
    </source>
</evidence>
<dbReference type="Proteomes" id="UP000502894">
    <property type="component" value="Chromosome"/>
</dbReference>
<accession>A0A6F8T473</accession>
<reference evidence="2" key="1">
    <citation type="journal article" date="2020" name="Microbiol. Resour. Announc.">
        <title>Complete Genome Sequence of Novel Psychrotolerant Legionella Strain TUM19329, Isolated from Antarctic Lake Sediment.</title>
        <authorList>
            <person name="Shimada S."/>
            <person name="Nakai R."/>
            <person name="Aoki K."/>
            <person name="Shimoeda N."/>
            <person name="Ohno G."/>
            <person name="Miyazaki Y."/>
            <person name="Kudoh S."/>
            <person name="Imura S."/>
            <person name="Watanabe K."/>
            <person name="Ishii Y."/>
            <person name="Tateda K."/>
        </authorList>
    </citation>
    <scope>NUCLEOTIDE SEQUENCE [LARGE SCALE GENOMIC DNA]</scope>
    <source>
        <strain evidence="2">TUM19329</strain>
    </source>
</reference>
<dbReference type="KEGG" id="lant:TUM19329_11830"/>
<name>A0A6F8T473_9GAMM</name>
<protein>
    <submittedName>
        <fullName evidence="2">Purine NTPase</fullName>
    </submittedName>
</protein>
<dbReference type="RefSeq" id="WP_173236596.1">
    <property type="nucleotide sequence ID" value="NZ_AP022839.1"/>
</dbReference>
<dbReference type="EMBL" id="AP022839">
    <property type="protein sequence ID" value="BCA94822.1"/>
    <property type="molecule type" value="Genomic_DNA"/>
</dbReference>
<evidence type="ECO:0000256" key="1">
    <source>
        <dbReference type="SAM" id="MobiDB-lite"/>
    </source>
</evidence>
<evidence type="ECO:0000313" key="3">
    <source>
        <dbReference type="Proteomes" id="UP000502894"/>
    </source>
</evidence>
<organism evidence="2 3">
    <name type="scientific">Legionella antarctica</name>
    <dbReference type="NCBI Taxonomy" id="2708020"/>
    <lineage>
        <taxon>Bacteria</taxon>
        <taxon>Pseudomonadati</taxon>
        <taxon>Pseudomonadota</taxon>
        <taxon>Gammaproteobacteria</taxon>
        <taxon>Legionellales</taxon>
        <taxon>Legionellaceae</taxon>
        <taxon>Legionella</taxon>
    </lineage>
</organism>